<accession>A0ACA9NS84</accession>
<protein>
    <submittedName>
        <fullName evidence="1">1518_t:CDS:1</fullName>
    </submittedName>
</protein>
<evidence type="ECO:0000313" key="2">
    <source>
        <dbReference type="Proteomes" id="UP000789366"/>
    </source>
</evidence>
<dbReference type="Proteomes" id="UP000789366">
    <property type="component" value="Unassembled WGS sequence"/>
</dbReference>
<sequence>MYSNNKKDEGHTLSTSLKTNGFKVKTLNSTTKFSVIEVSFEKFYHYLLIWNKKISNKNEYKDLCNISSTFKEGEFIIVGDSMIDEGGNDKLELFAEETKLHIKKMLYLSDEYDIINHLKQEYFSHYVDELNIKNHHISELFVYYMTGITVCFSITAINHNIKLFNKHIENITKKA</sequence>
<comment type="caution">
    <text evidence="1">The sequence shown here is derived from an EMBL/GenBank/DDBJ whole genome shotgun (WGS) entry which is preliminary data.</text>
</comment>
<name>A0ACA9NS84_9GLOM</name>
<keyword evidence="2" id="KW-1185">Reference proteome</keyword>
<reference evidence="1" key="1">
    <citation type="submission" date="2021-06" db="EMBL/GenBank/DDBJ databases">
        <authorList>
            <person name="Kallberg Y."/>
            <person name="Tangrot J."/>
            <person name="Rosling A."/>
        </authorList>
    </citation>
    <scope>NUCLEOTIDE SEQUENCE</scope>
    <source>
        <strain evidence="1">28 12/20/2015</strain>
    </source>
</reference>
<evidence type="ECO:0000313" key="1">
    <source>
        <dbReference type="EMBL" id="CAG8674481.1"/>
    </source>
</evidence>
<gene>
    <name evidence="1" type="ORF">SPELUC_LOCUS9838</name>
</gene>
<proteinExistence type="predicted"/>
<organism evidence="1 2">
    <name type="scientific">Cetraspora pellucida</name>
    <dbReference type="NCBI Taxonomy" id="1433469"/>
    <lineage>
        <taxon>Eukaryota</taxon>
        <taxon>Fungi</taxon>
        <taxon>Fungi incertae sedis</taxon>
        <taxon>Mucoromycota</taxon>
        <taxon>Glomeromycotina</taxon>
        <taxon>Glomeromycetes</taxon>
        <taxon>Diversisporales</taxon>
        <taxon>Gigasporaceae</taxon>
        <taxon>Cetraspora</taxon>
    </lineage>
</organism>
<dbReference type="EMBL" id="CAJVPW010017046">
    <property type="protein sequence ID" value="CAG8674481.1"/>
    <property type="molecule type" value="Genomic_DNA"/>
</dbReference>